<reference evidence="2" key="1">
    <citation type="submission" date="2018-05" db="EMBL/GenBank/DDBJ databases">
        <authorList>
            <person name="Lanie J.A."/>
            <person name="Ng W.-L."/>
            <person name="Kazmierczak K.M."/>
            <person name="Andrzejewski T.M."/>
            <person name="Davidsen T.M."/>
            <person name="Wayne K.J."/>
            <person name="Tettelin H."/>
            <person name="Glass J.I."/>
            <person name="Rusch D."/>
            <person name="Podicherti R."/>
            <person name="Tsui H.-C.T."/>
            <person name="Winkler M.E."/>
        </authorList>
    </citation>
    <scope>NUCLEOTIDE SEQUENCE</scope>
</reference>
<dbReference type="AlphaFoldDB" id="A0A383CFY2"/>
<gene>
    <name evidence="2" type="ORF">METZ01_LOCUS483986</name>
</gene>
<evidence type="ECO:0000256" key="1">
    <source>
        <dbReference type="SAM" id="MobiDB-lite"/>
    </source>
</evidence>
<accession>A0A383CFY2</accession>
<feature type="non-terminal residue" evidence="2">
    <location>
        <position position="1"/>
    </location>
</feature>
<sequence>KDEVSTEKSKIGKKETKNNKQEKKSTSKKGIKSDE</sequence>
<dbReference type="EMBL" id="UINC01208547">
    <property type="protein sequence ID" value="SVE31132.1"/>
    <property type="molecule type" value="Genomic_DNA"/>
</dbReference>
<feature type="region of interest" description="Disordered" evidence="1">
    <location>
        <begin position="1"/>
        <end position="35"/>
    </location>
</feature>
<name>A0A383CFY2_9ZZZZ</name>
<protein>
    <submittedName>
        <fullName evidence="2">Uncharacterized protein</fullName>
    </submittedName>
</protein>
<proteinExistence type="predicted"/>
<evidence type="ECO:0000313" key="2">
    <source>
        <dbReference type="EMBL" id="SVE31132.1"/>
    </source>
</evidence>
<organism evidence="2">
    <name type="scientific">marine metagenome</name>
    <dbReference type="NCBI Taxonomy" id="408172"/>
    <lineage>
        <taxon>unclassified sequences</taxon>
        <taxon>metagenomes</taxon>
        <taxon>ecological metagenomes</taxon>
    </lineage>
</organism>